<feature type="transmembrane region" description="Helical" evidence="1">
    <location>
        <begin position="105"/>
        <end position="126"/>
    </location>
</feature>
<keyword evidence="1" id="KW-0812">Transmembrane</keyword>
<protein>
    <submittedName>
        <fullName evidence="2">Uncharacterized protein</fullName>
    </submittedName>
</protein>
<name>A0A0F9F9L7_9ZZZZ</name>
<proteinExistence type="predicted"/>
<evidence type="ECO:0000256" key="1">
    <source>
        <dbReference type="SAM" id="Phobius"/>
    </source>
</evidence>
<organism evidence="2">
    <name type="scientific">marine sediment metagenome</name>
    <dbReference type="NCBI Taxonomy" id="412755"/>
    <lineage>
        <taxon>unclassified sequences</taxon>
        <taxon>metagenomes</taxon>
        <taxon>ecological metagenomes</taxon>
    </lineage>
</organism>
<dbReference type="AlphaFoldDB" id="A0A0F9F9L7"/>
<dbReference type="EMBL" id="LAZR01022136">
    <property type="protein sequence ID" value="KKL82918.1"/>
    <property type="molecule type" value="Genomic_DNA"/>
</dbReference>
<comment type="caution">
    <text evidence="2">The sequence shown here is derived from an EMBL/GenBank/DDBJ whole genome shotgun (WGS) entry which is preliminary data.</text>
</comment>
<keyword evidence="1" id="KW-1133">Transmembrane helix</keyword>
<keyword evidence="1" id="KW-0472">Membrane</keyword>
<reference evidence="2" key="1">
    <citation type="journal article" date="2015" name="Nature">
        <title>Complex archaea that bridge the gap between prokaryotes and eukaryotes.</title>
        <authorList>
            <person name="Spang A."/>
            <person name="Saw J.H."/>
            <person name="Jorgensen S.L."/>
            <person name="Zaremba-Niedzwiedzka K."/>
            <person name="Martijn J."/>
            <person name="Lind A.E."/>
            <person name="van Eijk R."/>
            <person name="Schleper C."/>
            <person name="Guy L."/>
            <person name="Ettema T.J."/>
        </authorList>
    </citation>
    <scope>NUCLEOTIDE SEQUENCE</scope>
</reference>
<accession>A0A0F9F9L7</accession>
<evidence type="ECO:0000313" key="2">
    <source>
        <dbReference type="EMBL" id="KKL82918.1"/>
    </source>
</evidence>
<sequence length="136" mass="15418">MENNNIIRSFVSDLLTTKVHLTEGKTVDGKYTIKDSKGEGFINQILLKTSSNAYTVQVLIDKSITYDKPYSFFSTNSEHIDNVSAYLAAGIYYLSFQNLYFQKSFIIRIVSTTSITLTLALVRYGIRDEIYINTGD</sequence>
<gene>
    <name evidence="2" type="ORF">LCGC14_1979990</name>
</gene>